<organism evidence="2 3">
    <name type="scientific">Olea europaea subsp. europaea</name>
    <dbReference type="NCBI Taxonomy" id="158383"/>
    <lineage>
        <taxon>Eukaryota</taxon>
        <taxon>Viridiplantae</taxon>
        <taxon>Streptophyta</taxon>
        <taxon>Embryophyta</taxon>
        <taxon>Tracheophyta</taxon>
        <taxon>Spermatophyta</taxon>
        <taxon>Magnoliopsida</taxon>
        <taxon>eudicotyledons</taxon>
        <taxon>Gunneridae</taxon>
        <taxon>Pentapetalae</taxon>
        <taxon>asterids</taxon>
        <taxon>lamiids</taxon>
        <taxon>Lamiales</taxon>
        <taxon>Oleaceae</taxon>
        <taxon>Oleeae</taxon>
        <taxon>Olea</taxon>
    </lineage>
</organism>
<evidence type="ECO:0000256" key="1">
    <source>
        <dbReference type="SAM" id="Phobius"/>
    </source>
</evidence>
<gene>
    <name evidence="2" type="ORF">OLEA9_A071142</name>
</gene>
<proteinExistence type="predicted"/>
<keyword evidence="3" id="KW-1185">Reference proteome</keyword>
<dbReference type="OrthoDB" id="914243at2759"/>
<keyword evidence="1" id="KW-0812">Transmembrane</keyword>
<name>A0A8S0RZH1_OLEEU</name>
<dbReference type="Gramene" id="OE9A071142T1">
    <property type="protein sequence ID" value="OE9A071142C1"/>
    <property type="gene ID" value="OE9A071142"/>
</dbReference>
<feature type="transmembrane region" description="Helical" evidence="1">
    <location>
        <begin position="49"/>
        <end position="71"/>
    </location>
</feature>
<reference evidence="2 3" key="1">
    <citation type="submission" date="2019-12" db="EMBL/GenBank/DDBJ databases">
        <authorList>
            <person name="Alioto T."/>
            <person name="Alioto T."/>
            <person name="Gomez Garrido J."/>
        </authorList>
    </citation>
    <scope>NUCLEOTIDE SEQUENCE [LARGE SCALE GENOMIC DNA]</scope>
</reference>
<comment type="caution">
    <text evidence="2">The sequence shown here is derived from an EMBL/GenBank/DDBJ whole genome shotgun (WGS) entry which is preliminary data.</text>
</comment>
<dbReference type="AlphaFoldDB" id="A0A8S0RZH1"/>
<dbReference type="Proteomes" id="UP000594638">
    <property type="component" value="Unassembled WGS sequence"/>
</dbReference>
<evidence type="ECO:0000313" key="3">
    <source>
        <dbReference type="Proteomes" id="UP000594638"/>
    </source>
</evidence>
<accession>A0A8S0RZH1</accession>
<protein>
    <submittedName>
        <fullName evidence="2">CAS1 domain-containing protein 1</fullName>
    </submittedName>
</protein>
<dbReference type="EMBL" id="CACTIH010003783">
    <property type="protein sequence ID" value="CAA2984952.1"/>
    <property type="molecule type" value="Genomic_DNA"/>
</dbReference>
<keyword evidence="1" id="KW-0472">Membrane</keyword>
<dbReference type="Gene3D" id="1.20.5.4130">
    <property type="match status" value="1"/>
</dbReference>
<evidence type="ECO:0000313" key="2">
    <source>
        <dbReference type="EMBL" id="CAA2984952.1"/>
    </source>
</evidence>
<keyword evidence="1" id="KW-1133">Transmembrane helix</keyword>
<sequence length="111" mass="12782">MTHLEARIRDATYEAEDIIELHMSKKILSDEAEDITELRMSKQILSESACQGVISCFWAIIAALKIMMPVFHNSEKHEGLQKVIKDIDSILEDVEKMIGTKDRMFIKVLFQ</sequence>